<keyword evidence="9 12" id="KW-0418">Kinase</keyword>
<evidence type="ECO:0000256" key="11">
    <source>
        <dbReference type="ARBA" id="ARBA00033336"/>
    </source>
</evidence>
<feature type="binding site" evidence="12">
    <location>
        <begin position="34"/>
        <end position="42"/>
    </location>
    <ligand>
        <name>ATP</name>
        <dbReference type="ChEBI" id="CHEBI:30616"/>
    </ligand>
</feature>
<dbReference type="HAMAP" id="MF_00234">
    <property type="entry name" value="Adenylate_kinase_AdkA"/>
    <property type="match status" value="1"/>
</dbReference>
<dbReference type="GO" id="GO:0005524">
    <property type="term" value="F:ATP binding"/>
    <property type="evidence" value="ECO:0007669"/>
    <property type="project" value="UniProtKB-UniRule"/>
</dbReference>
<evidence type="ECO:0000256" key="8">
    <source>
        <dbReference type="ARBA" id="ARBA00022741"/>
    </source>
</evidence>
<evidence type="ECO:0000256" key="4">
    <source>
        <dbReference type="ARBA" id="ARBA00012955"/>
    </source>
</evidence>
<dbReference type="Pfam" id="PF13207">
    <property type="entry name" value="AAA_17"/>
    <property type="match status" value="1"/>
</dbReference>
<keyword evidence="6 12" id="KW-0963">Cytoplasm</keyword>
<evidence type="ECO:0000256" key="7">
    <source>
        <dbReference type="ARBA" id="ARBA00022679"/>
    </source>
</evidence>
<dbReference type="Proteomes" id="UP000054323">
    <property type="component" value="Unassembled WGS sequence"/>
</dbReference>
<keyword evidence="8 12" id="KW-0547">Nucleotide-binding</keyword>
<evidence type="ECO:0000256" key="10">
    <source>
        <dbReference type="ARBA" id="ARBA00022840"/>
    </source>
</evidence>
<evidence type="ECO:0000313" key="16">
    <source>
        <dbReference type="Proteomes" id="UP000054598"/>
    </source>
</evidence>
<keyword evidence="10 12" id="KW-0067">ATP-binding</keyword>
<evidence type="ECO:0000313" key="14">
    <source>
        <dbReference type="EMBL" id="KUL05701.1"/>
    </source>
</evidence>
<proteinExistence type="inferred from homology"/>
<evidence type="ECO:0000256" key="3">
    <source>
        <dbReference type="ARBA" id="ARBA00007088"/>
    </source>
</evidence>
<reference evidence="14" key="1">
    <citation type="journal article" date="2015" name="MBio">
        <title>Genome-resolved metagenomic analysis reveals roles for candidate phyla and other microbial community members in biogeochemical transformations in oil reservoirs.</title>
        <authorList>
            <person name="Hu P."/>
            <person name="Tom L."/>
            <person name="Singh A."/>
            <person name="Thomas B.C."/>
            <person name="Baker B.J."/>
            <person name="Piceno Y.M."/>
            <person name="Andersen G.L."/>
            <person name="Banfield J.F."/>
        </authorList>
    </citation>
    <scope>NUCLEOTIDE SEQUENCE [LARGE SCALE GENOMIC DNA]</scope>
    <source>
        <strain evidence="13">62_101</strain>
        <strain evidence="14">63_41</strain>
    </source>
</reference>
<dbReference type="SUPFAM" id="SSF52540">
    <property type="entry name" value="P-loop containing nucleoside triphosphate hydrolases"/>
    <property type="match status" value="1"/>
</dbReference>
<protein>
    <recommendedName>
        <fullName evidence="5 12">Adenylate kinase</fullName>
        <shortName evidence="12">AK</shortName>
        <ecNumber evidence="4 12">2.7.4.3</ecNumber>
    </recommendedName>
    <alternativeName>
        <fullName evidence="11 12">ATP-AMP transphosphorylase</fullName>
    </alternativeName>
</protein>
<dbReference type="Gene3D" id="3.40.50.300">
    <property type="entry name" value="P-loop containing nucleotide triphosphate hydrolases"/>
    <property type="match status" value="1"/>
</dbReference>
<name>A0A117MIC0_9EURY</name>
<comment type="caution">
    <text evidence="14">The sequence shown here is derived from an EMBL/GenBank/DDBJ whole genome shotgun (WGS) entry which is preliminary data.</text>
</comment>
<evidence type="ECO:0000313" key="15">
    <source>
        <dbReference type="Proteomes" id="UP000054323"/>
    </source>
</evidence>
<sequence>MIPKGLTFQARIYFTLNYILHGVIELGKKVVVTGVPGVGKTTVINGAMERLAAQGVSYTAVNFGTFMFDVAQKENLVSNRDEMRKLGKDAQKRLQQAAASGIAAMSGDANIIIDTHSSVKTPTGFLAGLPEWVLRELMPDMVVLVETDPDQILMRRLGDDSRVRDMEGARAITEHQEFNRAVAAAYAMYTGCTIKIVRNENFLLERGIDDLVGVLR</sequence>
<dbReference type="NCBIfam" id="NF003122">
    <property type="entry name" value="PRK04040.1"/>
    <property type="match status" value="1"/>
</dbReference>
<dbReference type="InterPro" id="IPR023477">
    <property type="entry name" value="Adenylate_kinase_AdkA"/>
</dbReference>
<dbReference type="AlphaFoldDB" id="A0A117MIC0"/>
<comment type="catalytic activity">
    <reaction evidence="1 12">
        <text>AMP + ATP = 2 ADP</text>
        <dbReference type="Rhea" id="RHEA:12973"/>
        <dbReference type="ChEBI" id="CHEBI:30616"/>
        <dbReference type="ChEBI" id="CHEBI:456215"/>
        <dbReference type="ChEBI" id="CHEBI:456216"/>
        <dbReference type="EC" id="2.7.4.3"/>
    </reaction>
</comment>
<evidence type="ECO:0000313" key="13">
    <source>
        <dbReference type="EMBL" id="KUK63910.1"/>
    </source>
</evidence>
<keyword evidence="7 12" id="KW-0808">Transferase</keyword>
<comment type="subcellular location">
    <subcellularLocation>
        <location evidence="2 12">Cytoplasm</location>
    </subcellularLocation>
</comment>
<evidence type="ECO:0000256" key="6">
    <source>
        <dbReference type="ARBA" id="ARBA00022490"/>
    </source>
</evidence>
<organism evidence="14 16">
    <name type="scientific">Methanoculleus marisnigri</name>
    <dbReference type="NCBI Taxonomy" id="2198"/>
    <lineage>
        <taxon>Archaea</taxon>
        <taxon>Methanobacteriati</taxon>
        <taxon>Methanobacteriota</taxon>
        <taxon>Stenosarchaea group</taxon>
        <taxon>Methanomicrobia</taxon>
        <taxon>Methanomicrobiales</taxon>
        <taxon>Methanomicrobiaceae</taxon>
        <taxon>Methanoculleus</taxon>
    </lineage>
</organism>
<dbReference type="PATRIC" id="fig|2198.3.peg.1217"/>
<dbReference type="InterPro" id="IPR027417">
    <property type="entry name" value="P-loop_NTPase"/>
</dbReference>
<reference evidence="15 16" key="2">
    <citation type="journal article" date="2015" name="MBio">
        <title>Genome-Resolved Metagenomic Analysis Reveals Roles for Candidate Phyla and Other Microbial Community Members in Biogeochemical Transformations in Oil Reservoirs.</title>
        <authorList>
            <person name="Hu P."/>
            <person name="Tom L."/>
            <person name="Singh A."/>
            <person name="Thomas B.C."/>
            <person name="Baker B.J."/>
            <person name="Piceno Y.M."/>
            <person name="Andersen G.L."/>
            <person name="Banfield J.F."/>
        </authorList>
    </citation>
    <scope>NUCLEOTIDE SEQUENCE [LARGE SCALE GENOMIC DNA]</scope>
</reference>
<evidence type="ECO:0000256" key="9">
    <source>
        <dbReference type="ARBA" id="ARBA00022777"/>
    </source>
</evidence>
<evidence type="ECO:0000256" key="5">
    <source>
        <dbReference type="ARBA" id="ARBA00019926"/>
    </source>
</evidence>
<dbReference type="EMBL" id="LGGD01000002">
    <property type="protein sequence ID" value="KUK63910.1"/>
    <property type="molecule type" value="Genomic_DNA"/>
</dbReference>
<evidence type="ECO:0000256" key="12">
    <source>
        <dbReference type="HAMAP-Rule" id="MF_00234"/>
    </source>
</evidence>
<dbReference type="EC" id="2.7.4.3" evidence="4 12"/>
<dbReference type="Proteomes" id="UP000054598">
    <property type="component" value="Unassembled WGS sequence"/>
</dbReference>
<comment type="similarity">
    <text evidence="3 12">Belongs to the archaeal adenylate kinase family.</text>
</comment>
<evidence type="ECO:0000256" key="2">
    <source>
        <dbReference type="ARBA" id="ARBA00004496"/>
    </source>
</evidence>
<dbReference type="EMBL" id="LGHE01000001">
    <property type="protein sequence ID" value="KUL05701.1"/>
    <property type="molecule type" value="Genomic_DNA"/>
</dbReference>
<dbReference type="GO" id="GO:0004017">
    <property type="term" value="F:AMP kinase activity"/>
    <property type="evidence" value="ECO:0007669"/>
    <property type="project" value="UniProtKB-UniRule"/>
</dbReference>
<gene>
    <name evidence="12" type="primary">adkA</name>
    <name evidence="13" type="ORF">XD82_0050</name>
    <name evidence="14" type="ORF">XE10_0005</name>
</gene>
<dbReference type="GO" id="GO:0005737">
    <property type="term" value="C:cytoplasm"/>
    <property type="evidence" value="ECO:0007669"/>
    <property type="project" value="UniProtKB-SubCell"/>
</dbReference>
<accession>A0A117MIC0</accession>
<evidence type="ECO:0000256" key="1">
    <source>
        <dbReference type="ARBA" id="ARBA00000582"/>
    </source>
</evidence>